<feature type="transmembrane region" description="Helical" evidence="6">
    <location>
        <begin position="44"/>
        <end position="60"/>
    </location>
</feature>
<gene>
    <name evidence="9" type="ORF">Acr_00g0022320</name>
</gene>
<keyword evidence="2 6" id="KW-0812">Transmembrane</keyword>
<dbReference type="AlphaFoldDB" id="A0A7J0DDV7"/>
<name>A0A7J0DDV7_9ERIC</name>
<feature type="transmembrane region" description="Helical" evidence="6">
    <location>
        <begin position="139"/>
        <end position="163"/>
    </location>
</feature>
<dbReference type="InterPro" id="IPR003388">
    <property type="entry name" value="Reticulon"/>
</dbReference>
<feature type="transmembrane region" description="Helical" evidence="6">
    <location>
        <begin position="67"/>
        <end position="86"/>
    </location>
</feature>
<evidence type="ECO:0000256" key="5">
    <source>
        <dbReference type="ARBA" id="ARBA00023136"/>
    </source>
</evidence>
<keyword evidence="10" id="KW-1185">Reference proteome</keyword>
<dbReference type="GO" id="GO:0005789">
    <property type="term" value="C:endoplasmic reticulum membrane"/>
    <property type="evidence" value="ECO:0007669"/>
    <property type="project" value="UniProtKB-SubCell"/>
</dbReference>
<dbReference type="GO" id="GO:0009617">
    <property type="term" value="P:response to bacterium"/>
    <property type="evidence" value="ECO:0007669"/>
    <property type="project" value="InterPro"/>
</dbReference>
<organism evidence="9 10">
    <name type="scientific">Actinidia rufa</name>
    <dbReference type="NCBI Taxonomy" id="165716"/>
    <lineage>
        <taxon>Eukaryota</taxon>
        <taxon>Viridiplantae</taxon>
        <taxon>Streptophyta</taxon>
        <taxon>Embryophyta</taxon>
        <taxon>Tracheophyta</taxon>
        <taxon>Spermatophyta</taxon>
        <taxon>Magnoliopsida</taxon>
        <taxon>eudicotyledons</taxon>
        <taxon>Gunneridae</taxon>
        <taxon>Pentapetalae</taxon>
        <taxon>asterids</taxon>
        <taxon>Ericales</taxon>
        <taxon>Actinidiaceae</taxon>
        <taxon>Actinidia</taxon>
    </lineage>
</organism>
<evidence type="ECO:0000313" key="10">
    <source>
        <dbReference type="Proteomes" id="UP000585474"/>
    </source>
</evidence>
<feature type="region of interest" description="Disordered" evidence="7">
    <location>
        <begin position="1"/>
        <end position="24"/>
    </location>
</feature>
<evidence type="ECO:0000256" key="4">
    <source>
        <dbReference type="ARBA" id="ARBA00022989"/>
    </source>
</evidence>
<evidence type="ECO:0000313" key="9">
    <source>
        <dbReference type="EMBL" id="GFS32369.1"/>
    </source>
</evidence>
<dbReference type="EMBL" id="BJWL01000161">
    <property type="protein sequence ID" value="GFS32369.1"/>
    <property type="molecule type" value="Genomic_DNA"/>
</dbReference>
<evidence type="ECO:0000256" key="6">
    <source>
        <dbReference type="RuleBase" id="RU363132"/>
    </source>
</evidence>
<dbReference type="PANTHER" id="PTHR10994">
    <property type="entry name" value="RETICULON"/>
    <property type="match status" value="1"/>
</dbReference>
<evidence type="ECO:0000256" key="2">
    <source>
        <dbReference type="ARBA" id="ARBA00022692"/>
    </source>
</evidence>
<dbReference type="Pfam" id="PF02453">
    <property type="entry name" value="Reticulon"/>
    <property type="match status" value="1"/>
</dbReference>
<evidence type="ECO:0000256" key="7">
    <source>
        <dbReference type="SAM" id="MobiDB-lite"/>
    </source>
</evidence>
<accession>A0A7J0DDV7</accession>
<keyword evidence="3 6" id="KW-0256">Endoplasmic reticulum</keyword>
<sequence length="195" mass="21659">MTTSSSDSDDDRTPMGRPLGRQRPIRDILGGGRVADVLLWKDKRISATILVGIGLIWSLFEVFEYNFLTLLCHITISAMLVIFIWHKGAEIFNWTRPRIPHFISDKSTFRDVAAIYRAKLDQFCLNFFYVACGNDFRQFILAIVSLWTLSIIGNYISTLNLLFFDGASRDKASAEDSSHVYGSGCAAGCGAACGG</sequence>
<dbReference type="PANTHER" id="PTHR10994:SF85">
    <property type="entry name" value="RETICULON-LIKE PROTEIN B9"/>
    <property type="match status" value="1"/>
</dbReference>
<dbReference type="Proteomes" id="UP000585474">
    <property type="component" value="Unassembled WGS sequence"/>
</dbReference>
<evidence type="ECO:0000256" key="1">
    <source>
        <dbReference type="ARBA" id="ARBA00004477"/>
    </source>
</evidence>
<dbReference type="InterPro" id="IPR045064">
    <property type="entry name" value="Reticulon-like"/>
</dbReference>
<dbReference type="OrthoDB" id="567788at2759"/>
<proteinExistence type="predicted"/>
<evidence type="ECO:0000256" key="3">
    <source>
        <dbReference type="ARBA" id="ARBA00022824"/>
    </source>
</evidence>
<protein>
    <recommendedName>
        <fullName evidence="6">Reticulon-like protein</fullName>
    </recommendedName>
</protein>
<feature type="domain" description="Reticulon" evidence="8">
    <location>
        <begin position="34"/>
        <end position="164"/>
    </location>
</feature>
<keyword evidence="4 6" id="KW-1133">Transmembrane helix</keyword>
<comment type="subcellular location">
    <subcellularLocation>
        <location evidence="1 6">Endoplasmic reticulum membrane</location>
        <topology evidence="1 6">Multi-pass membrane protein</topology>
    </subcellularLocation>
</comment>
<evidence type="ECO:0000259" key="8">
    <source>
        <dbReference type="PROSITE" id="PS50845"/>
    </source>
</evidence>
<keyword evidence="5 6" id="KW-0472">Membrane</keyword>
<reference evidence="10" key="1">
    <citation type="submission" date="2019-07" db="EMBL/GenBank/DDBJ databases">
        <title>De Novo Assembly of kiwifruit Actinidia rufa.</title>
        <authorList>
            <person name="Sugita-Konishi S."/>
            <person name="Sato K."/>
            <person name="Mori E."/>
            <person name="Abe Y."/>
            <person name="Kisaki G."/>
            <person name="Hamano K."/>
            <person name="Suezawa K."/>
            <person name="Otani M."/>
            <person name="Fukuda T."/>
            <person name="Manabe T."/>
            <person name="Gomi K."/>
            <person name="Tabuchi M."/>
            <person name="Akimitsu K."/>
            <person name="Kataoka I."/>
        </authorList>
    </citation>
    <scope>NUCLEOTIDE SEQUENCE [LARGE SCALE GENOMIC DNA]</scope>
    <source>
        <strain evidence="10">cv. Fuchu</strain>
    </source>
</reference>
<dbReference type="PROSITE" id="PS50845">
    <property type="entry name" value="RETICULON"/>
    <property type="match status" value="1"/>
</dbReference>
<comment type="caution">
    <text evidence="9">The sequence shown here is derived from an EMBL/GenBank/DDBJ whole genome shotgun (WGS) entry which is preliminary data.</text>
</comment>